<evidence type="ECO:0000313" key="1">
    <source>
        <dbReference type="EMBL" id="CAG8731229.1"/>
    </source>
</evidence>
<organism evidence="1 2">
    <name type="scientific">Cetraspora pellucida</name>
    <dbReference type="NCBI Taxonomy" id="1433469"/>
    <lineage>
        <taxon>Eukaryota</taxon>
        <taxon>Fungi</taxon>
        <taxon>Fungi incertae sedis</taxon>
        <taxon>Mucoromycota</taxon>
        <taxon>Glomeromycotina</taxon>
        <taxon>Glomeromycetes</taxon>
        <taxon>Diversisporales</taxon>
        <taxon>Gigasporaceae</taxon>
        <taxon>Cetraspora</taxon>
    </lineage>
</organism>
<dbReference type="Proteomes" id="UP000789759">
    <property type="component" value="Unassembled WGS sequence"/>
</dbReference>
<keyword evidence="2" id="KW-1185">Reference proteome</keyword>
<dbReference type="AlphaFoldDB" id="A0A9N9IEV4"/>
<name>A0A9N9IEV4_9GLOM</name>
<gene>
    <name evidence="1" type="ORF">CPELLU_LOCUS13500</name>
</gene>
<dbReference type="OrthoDB" id="10352774at2759"/>
<sequence length="76" mass="8634">MIVDSEDQFISKHTNSNKKIDIEVIEIDDEETIQSNLQNLKIKDNEINENSKKSTKAIAEFDAGNLKRLKGKSKIS</sequence>
<accession>A0A9N9IEV4</accession>
<reference evidence="1" key="1">
    <citation type="submission" date="2021-06" db="EMBL/GenBank/DDBJ databases">
        <authorList>
            <person name="Kallberg Y."/>
            <person name="Tangrot J."/>
            <person name="Rosling A."/>
        </authorList>
    </citation>
    <scope>NUCLEOTIDE SEQUENCE</scope>
    <source>
        <strain evidence="1">FL966</strain>
    </source>
</reference>
<proteinExistence type="predicted"/>
<evidence type="ECO:0000313" key="2">
    <source>
        <dbReference type="Proteomes" id="UP000789759"/>
    </source>
</evidence>
<protein>
    <submittedName>
        <fullName evidence="1">19885_t:CDS:1</fullName>
    </submittedName>
</protein>
<dbReference type="EMBL" id="CAJVQA010014474">
    <property type="protein sequence ID" value="CAG8731229.1"/>
    <property type="molecule type" value="Genomic_DNA"/>
</dbReference>
<comment type="caution">
    <text evidence="1">The sequence shown here is derived from an EMBL/GenBank/DDBJ whole genome shotgun (WGS) entry which is preliminary data.</text>
</comment>